<organism evidence="2 3">
    <name type="scientific">Mesosutterella multiformis</name>
    <dbReference type="NCBI Taxonomy" id="2259133"/>
    <lineage>
        <taxon>Bacteria</taxon>
        <taxon>Pseudomonadati</taxon>
        <taxon>Pseudomonadota</taxon>
        <taxon>Betaproteobacteria</taxon>
        <taxon>Burkholderiales</taxon>
        <taxon>Sutterellaceae</taxon>
        <taxon>Mesosutterella</taxon>
    </lineage>
</organism>
<feature type="domain" description="Bacteriophage T5 Orf172 DNA-binding" evidence="1">
    <location>
        <begin position="177"/>
        <end position="271"/>
    </location>
</feature>
<dbReference type="SMART" id="SM00974">
    <property type="entry name" value="T5orf172"/>
    <property type="match status" value="1"/>
</dbReference>
<protein>
    <recommendedName>
        <fullName evidence="1">Bacteriophage T5 Orf172 DNA-binding domain-containing protein</fullName>
    </recommendedName>
</protein>
<name>A0A388S970_9BURK</name>
<evidence type="ECO:0000259" key="1">
    <source>
        <dbReference type="SMART" id="SM00974"/>
    </source>
</evidence>
<dbReference type="RefSeq" id="WP_125064638.1">
    <property type="nucleotide sequence ID" value="NZ_BGZJ01000001.1"/>
</dbReference>
<sequence length="292" mass="32896">MNAAGALLGDSDPSIFQIEHVTEQRADARHWPDEIANRKPCKDFYNFEKLFRDMQRDIINRKAQTACFKSSSQIVPGDFFILSGLLCFVDSVLKEGQDRAGQDNPRYRVIFENGVETNILKLSLARALYQDSNGRRIIPDPSTVENNFLGLSRKDRATGCIYILASETKAPALADLKNQGRLVKIGYSTQSVNERIKNAENDPTYLEAPVRVLASLDCYNLNPQKVEYLIHAFLAKQRVNITIISSKGVPYKPVEWFAVDRDTAVAVAEHIVKGDILNYRMDNTTGRIKRVA</sequence>
<comment type="caution">
    <text evidence="2">The sequence shown here is derived from an EMBL/GenBank/DDBJ whole genome shotgun (WGS) entry which is preliminary data.</text>
</comment>
<dbReference type="EMBL" id="BGZJ01000001">
    <property type="protein sequence ID" value="GBO92812.1"/>
    <property type="molecule type" value="Genomic_DNA"/>
</dbReference>
<dbReference type="Pfam" id="PF13455">
    <property type="entry name" value="MUG113"/>
    <property type="match status" value="1"/>
</dbReference>
<gene>
    <name evidence="2" type="ORF">MESMUL_01660</name>
</gene>
<dbReference type="OrthoDB" id="9814995at2"/>
<accession>A0A388S970</accession>
<evidence type="ECO:0000313" key="2">
    <source>
        <dbReference type="EMBL" id="GBO92812.1"/>
    </source>
</evidence>
<dbReference type="AlphaFoldDB" id="A0A388S970"/>
<keyword evidence="3" id="KW-1185">Reference proteome</keyword>
<dbReference type="Proteomes" id="UP000266091">
    <property type="component" value="Unassembled WGS sequence"/>
</dbReference>
<proteinExistence type="predicted"/>
<dbReference type="InterPro" id="IPR018306">
    <property type="entry name" value="Phage_T5_Orf172_DNA-bd"/>
</dbReference>
<reference evidence="2 3" key="1">
    <citation type="journal article" date="2018" name="Int. J. Syst. Evol. Microbiol.">
        <title>Mesosutterella multiformis gen. nov., sp. nov., a member of the family Sutterellaceae and Sutterella megalosphaeroides sp. nov., isolated from human faeces.</title>
        <authorList>
            <person name="Sakamoto M."/>
            <person name="Ikeyama N."/>
            <person name="Kunihiro T."/>
            <person name="Iino T."/>
            <person name="Yuki M."/>
            <person name="Ohkuma M."/>
        </authorList>
    </citation>
    <scope>NUCLEOTIDE SEQUENCE [LARGE SCALE GENOMIC DNA]</scope>
    <source>
        <strain evidence="2 3">4NBBH2</strain>
    </source>
</reference>
<evidence type="ECO:0000313" key="3">
    <source>
        <dbReference type="Proteomes" id="UP000266091"/>
    </source>
</evidence>